<organism evidence="2 3">
    <name type="scientific">Triangularia verruculosa</name>
    <dbReference type="NCBI Taxonomy" id="2587418"/>
    <lineage>
        <taxon>Eukaryota</taxon>
        <taxon>Fungi</taxon>
        <taxon>Dikarya</taxon>
        <taxon>Ascomycota</taxon>
        <taxon>Pezizomycotina</taxon>
        <taxon>Sordariomycetes</taxon>
        <taxon>Sordariomycetidae</taxon>
        <taxon>Sordariales</taxon>
        <taxon>Podosporaceae</taxon>
        <taxon>Triangularia</taxon>
    </lineage>
</organism>
<keyword evidence="1" id="KW-0732">Signal</keyword>
<evidence type="ECO:0000256" key="1">
    <source>
        <dbReference type="SAM" id="SignalP"/>
    </source>
</evidence>
<name>A0AAN6XS00_9PEZI</name>
<dbReference type="Proteomes" id="UP001303160">
    <property type="component" value="Unassembled WGS sequence"/>
</dbReference>
<evidence type="ECO:0000313" key="3">
    <source>
        <dbReference type="Proteomes" id="UP001303160"/>
    </source>
</evidence>
<protein>
    <submittedName>
        <fullName evidence="2">Uncharacterized protein</fullName>
    </submittedName>
</protein>
<keyword evidence="3" id="KW-1185">Reference proteome</keyword>
<gene>
    <name evidence="2" type="ORF">QBC40DRAFT_320325</name>
</gene>
<dbReference type="AlphaFoldDB" id="A0AAN6XS00"/>
<proteinExistence type="predicted"/>
<accession>A0AAN6XS00</accession>
<comment type="caution">
    <text evidence="2">The sequence shown here is derived from an EMBL/GenBank/DDBJ whole genome shotgun (WGS) entry which is preliminary data.</text>
</comment>
<feature type="chain" id="PRO_5042813436" evidence="1">
    <location>
        <begin position="26"/>
        <end position="372"/>
    </location>
</feature>
<sequence>MVQMLLFQSKLALGLAGCLFALVNAAPNSNPLNNLKRDHVWSTITKTVTIETTTFYAHPTTTTTITTTGRWTSTAWEYSPPYTYTTTTPPCITYGYITFAPRHETQTVTHTKTAYLTTVTVTPTYWVPTWTAIVELPKIITTTVSPEYPTQTVRVCASTLVIDLIDHPDATYTYTYYAAATIVPGPCLDSTTRSTTIPGVSLPTREPADADYFSPGATRATKTSIAPVVELTQVTLPGTTTVTDCALNPTPISTYWTISVTYAEATTTVTTHNDQLCGTRTYGKPRPQTADAEVEKRQVTSVPATLAKVETVVYTTLTVIDNTVRTLTGTAVVDYFTKSFPKTVATYVKTTVVGSTYTVGMGGCLTTTTATA</sequence>
<dbReference type="EMBL" id="MU863876">
    <property type="protein sequence ID" value="KAK4205481.1"/>
    <property type="molecule type" value="Genomic_DNA"/>
</dbReference>
<feature type="signal peptide" evidence="1">
    <location>
        <begin position="1"/>
        <end position="25"/>
    </location>
</feature>
<evidence type="ECO:0000313" key="2">
    <source>
        <dbReference type="EMBL" id="KAK4205481.1"/>
    </source>
</evidence>
<reference evidence="2" key="2">
    <citation type="submission" date="2023-05" db="EMBL/GenBank/DDBJ databases">
        <authorList>
            <consortium name="Lawrence Berkeley National Laboratory"/>
            <person name="Steindorff A."/>
            <person name="Hensen N."/>
            <person name="Bonometti L."/>
            <person name="Westerberg I."/>
            <person name="Brannstrom I.O."/>
            <person name="Guillou S."/>
            <person name="Cros-Aarteil S."/>
            <person name="Calhoun S."/>
            <person name="Haridas S."/>
            <person name="Kuo A."/>
            <person name="Mondo S."/>
            <person name="Pangilinan J."/>
            <person name="Riley R."/>
            <person name="Labutti K."/>
            <person name="Andreopoulos B."/>
            <person name="Lipzen A."/>
            <person name="Chen C."/>
            <person name="Yanf M."/>
            <person name="Daum C."/>
            <person name="Ng V."/>
            <person name="Clum A."/>
            <person name="Ohm R."/>
            <person name="Martin F."/>
            <person name="Silar P."/>
            <person name="Natvig D."/>
            <person name="Lalanne C."/>
            <person name="Gautier V."/>
            <person name="Ament-Velasquez S.L."/>
            <person name="Kruys A."/>
            <person name="Hutchinson M.I."/>
            <person name="Powell A.J."/>
            <person name="Barry K."/>
            <person name="Miller A.N."/>
            <person name="Grigoriev I.V."/>
            <person name="Debuchy R."/>
            <person name="Gladieux P."/>
            <person name="Thoren M.H."/>
            <person name="Johannesson H."/>
        </authorList>
    </citation>
    <scope>NUCLEOTIDE SEQUENCE</scope>
    <source>
        <strain evidence="2">CBS 315.58</strain>
    </source>
</reference>
<reference evidence="2" key="1">
    <citation type="journal article" date="2023" name="Mol. Phylogenet. Evol.">
        <title>Genome-scale phylogeny and comparative genomics of the fungal order Sordariales.</title>
        <authorList>
            <person name="Hensen N."/>
            <person name="Bonometti L."/>
            <person name="Westerberg I."/>
            <person name="Brannstrom I.O."/>
            <person name="Guillou S."/>
            <person name="Cros-Aarteil S."/>
            <person name="Calhoun S."/>
            <person name="Haridas S."/>
            <person name="Kuo A."/>
            <person name="Mondo S."/>
            <person name="Pangilinan J."/>
            <person name="Riley R."/>
            <person name="LaButti K."/>
            <person name="Andreopoulos B."/>
            <person name="Lipzen A."/>
            <person name="Chen C."/>
            <person name="Yan M."/>
            <person name="Daum C."/>
            <person name="Ng V."/>
            <person name="Clum A."/>
            <person name="Steindorff A."/>
            <person name="Ohm R.A."/>
            <person name="Martin F."/>
            <person name="Silar P."/>
            <person name="Natvig D.O."/>
            <person name="Lalanne C."/>
            <person name="Gautier V."/>
            <person name="Ament-Velasquez S.L."/>
            <person name="Kruys A."/>
            <person name="Hutchinson M.I."/>
            <person name="Powell A.J."/>
            <person name="Barry K."/>
            <person name="Miller A.N."/>
            <person name="Grigoriev I.V."/>
            <person name="Debuchy R."/>
            <person name="Gladieux P."/>
            <person name="Hiltunen Thoren M."/>
            <person name="Johannesson H."/>
        </authorList>
    </citation>
    <scope>NUCLEOTIDE SEQUENCE</scope>
    <source>
        <strain evidence="2">CBS 315.58</strain>
    </source>
</reference>